<gene>
    <name evidence="1" type="ORF">CO054_00885</name>
</gene>
<organism evidence="1 2">
    <name type="scientific">Candidatus Shapirobacteria bacterium CG_4_9_14_0_2_um_filter_39_11</name>
    <dbReference type="NCBI Taxonomy" id="1974478"/>
    <lineage>
        <taxon>Bacteria</taxon>
        <taxon>Candidatus Shapironibacteriota</taxon>
    </lineage>
</organism>
<evidence type="ECO:0000313" key="2">
    <source>
        <dbReference type="Proteomes" id="UP000229816"/>
    </source>
</evidence>
<reference evidence="2" key="1">
    <citation type="submission" date="2017-09" db="EMBL/GenBank/DDBJ databases">
        <title>Depth-based differentiation of microbial function through sediment-hosted aquifers and enrichment of novel symbionts in the deep terrestrial subsurface.</title>
        <authorList>
            <person name="Probst A.J."/>
            <person name="Ladd B."/>
            <person name="Jarett J.K."/>
            <person name="Geller-Mcgrath D.E."/>
            <person name="Sieber C.M.K."/>
            <person name="Emerson J.B."/>
            <person name="Anantharaman K."/>
            <person name="Thomas B.C."/>
            <person name="Malmstrom R."/>
            <person name="Stieglmeier M."/>
            <person name="Klingl A."/>
            <person name="Woyke T."/>
            <person name="Ryan C.M."/>
            <person name="Banfield J.F."/>
        </authorList>
    </citation>
    <scope>NUCLEOTIDE SEQUENCE [LARGE SCALE GENOMIC DNA]</scope>
</reference>
<protein>
    <recommendedName>
        <fullName evidence="3">N-acetyltransferase domain-containing protein</fullName>
    </recommendedName>
</protein>
<comment type="caution">
    <text evidence="1">The sequence shown here is derived from an EMBL/GenBank/DDBJ whole genome shotgun (WGS) entry which is preliminary data.</text>
</comment>
<name>A0A2M8ET59_9BACT</name>
<evidence type="ECO:0000313" key="1">
    <source>
        <dbReference type="EMBL" id="PJC28299.1"/>
    </source>
</evidence>
<dbReference type="EMBL" id="PFSF01000019">
    <property type="protein sequence ID" value="PJC28299.1"/>
    <property type="molecule type" value="Genomic_DNA"/>
</dbReference>
<sequence length="256" mass="29264">MTLMTERDHITQGYIKTMELAGIVFQTIGNPESVLSENEKTEITMGALGILKVSTGIENRETKDIQRYTFGLKDRGRVLCVFRDGARIVGFISFHLVNDGEKYLRFGGSTVLHAGSGHILPEYQGNRLWQHATNEFLSSLPGDLRPRYMEGFTQSPVFLHLFTLINRGRIYPKPNNEDVEDLAEIQGEILQAILRDFSPDVTVCKRCVVRGIGSRVYNMRIHDRDNRFNDLFYKELGVMPEEGDFVHFVAEMPDRF</sequence>
<evidence type="ECO:0008006" key="3">
    <source>
        <dbReference type="Google" id="ProtNLM"/>
    </source>
</evidence>
<dbReference type="Proteomes" id="UP000229816">
    <property type="component" value="Unassembled WGS sequence"/>
</dbReference>
<proteinExistence type="predicted"/>
<dbReference type="AlphaFoldDB" id="A0A2M8ET59"/>
<accession>A0A2M8ET59</accession>